<dbReference type="EMBL" id="NAAD01000004">
    <property type="protein sequence ID" value="ORJ62147.1"/>
    <property type="molecule type" value="Genomic_DNA"/>
</dbReference>
<dbReference type="PANTHER" id="PTHR43707">
    <property type="entry name" value="HISTIDYL-TRNA SYNTHETASE"/>
    <property type="match status" value="1"/>
</dbReference>
<keyword evidence="18" id="KW-0328">Glycosyltransferase</keyword>
<dbReference type="HAMAP" id="MF_00125">
    <property type="entry name" value="HisZ"/>
    <property type="match status" value="1"/>
</dbReference>
<dbReference type="PIRSF" id="PIRSF001549">
    <property type="entry name" value="His-tRNA_synth"/>
    <property type="match status" value="1"/>
</dbReference>
<dbReference type="GO" id="GO:0016757">
    <property type="term" value="F:glycosyltransferase activity"/>
    <property type="evidence" value="ECO:0007669"/>
    <property type="project" value="UniProtKB-KW"/>
</dbReference>
<dbReference type="GO" id="GO:0006427">
    <property type="term" value="P:histidyl-tRNA aminoacylation"/>
    <property type="evidence" value="ECO:0007669"/>
    <property type="project" value="TreeGrafter"/>
</dbReference>
<sequence length="433" mass="48229">MTTDATIPEALLPKGVKDFLPNRAAKIEFLQKTLLELFHRWGFRPVLPPALENLDVLEQGLGSGLREKTFRFDDRQSGRLVAFPPDITPQVARIVATRMQNLPLPLRLCYSGRVLRHTEQQAGKDREIFQAGVELIGLPNAEADAEMIAMAVEALQDLGVPEFTIDIGQVEFFRGIMNDLDLDKATLAALRDAIGRKDTSGLRQLLEPLAVSDRQKEELLALPRLFGGREVLDRADLVVHTPSARRALSNLADVLQVLETYEVDPYVTFDLGEIRGLDYHTGITFQGFLPGLGRAVCSGGRYDNLTARYGRPLAATGFTFNLLNLLFALDKELQLPAARTTDVLLFQQGDNKSRAQQLARALRRQGYSAARDNYPRGLEETLAYAGKMDFHYVMIIGSEQDSVKLVRVADGHERQISIDEIEAGNLQLDPHRS</sequence>
<keyword evidence="19" id="KW-1185">Reference proteome</keyword>
<evidence type="ECO:0000256" key="5">
    <source>
        <dbReference type="ARBA" id="ARBA00020397"/>
    </source>
</evidence>
<dbReference type="PANTHER" id="PTHR43707:SF6">
    <property type="entry name" value="ATP PHOSPHORIBOSYLTRANSFERASE REGULATORY SUBUNIT"/>
    <property type="match status" value="1"/>
</dbReference>
<evidence type="ECO:0000256" key="15">
    <source>
        <dbReference type="HAMAP-Rule" id="MF_00125"/>
    </source>
</evidence>
<evidence type="ECO:0000313" key="18">
    <source>
        <dbReference type="EMBL" id="ORJ62147.1"/>
    </source>
</evidence>
<evidence type="ECO:0000313" key="19">
    <source>
        <dbReference type="Proteomes" id="UP000193136"/>
    </source>
</evidence>
<keyword evidence="10" id="KW-0648">Protein biosynthesis</keyword>
<evidence type="ECO:0000256" key="10">
    <source>
        <dbReference type="ARBA" id="ARBA00022917"/>
    </source>
</evidence>
<proteinExistence type="inferred from homology"/>
<organism evidence="18 19">
    <name type="scientific">Geothermobacter hydrogeniphilus</name>
    <dbReference type="NCBI Taxonomy" id="1969733"/>
    <lineage>
        <taxon>Bacteria</taxon>
        <taxon>Pseudomonadati</taxon>
        <taxon>Thermodesulfobacteriota</taxon>
        <taxon>Desulfuromonadia</taxon>
        <taxon>Desulfuromonadales</taxon>
        <taxon>Geothermobacteraceae</taxon>
        <taxon>Geothermobacter</taxon>
    </lineage>
</organism>
<evidence type="ECO:0000256" key="14">
    <source>
        <dbReference type="ARBA" id="ARBA00047639"/>
    </source>
</evidence>
<dbReference type="PROSITE" id="PS50862">
    <property type="entry name" value="AA_TRNA_LIGASE_II"/>
    <property type="match status" value="1"/>
</dbReference>
<reference evidence="18 19" key="1">
    <citation type="submission" date="2017-03" db="EMBL/GenBank/DDBJ databases">
        <title>Genome sequence of Geothermobacter sp. EPR-M, Deep-Sea Iron Reducer.</title>
        <authorList>
            <person name="Tully B."/>
            <person name="Savalia P."/>
            <person name="Abuyen K."/>
            <person name="Baughan C."/>
            <person name="Romero E."/>
            <person name="Ronkowski C."/>
            <person name="Torres B."/>
            <person name="Tremblay J."/>
            <person name="Trujillo A."/>
            <person name="Tyler M."/>
            <person name="Perez-Rodriguez I."/>
            <person name="Amend J."/>
        </authorList>
    </citation>
    <scope>NUCLEOTIDE SEQUENCE [LARGE SCALE GENOMIC DNA]</scope>
    <source>
        <strain evidence="18 19">EPR-M</strain>
    </source>
</reference>
<dbReference type="Gene3D" id="3.40.50.800">
    <property type="entry name" value="Anticodon-binding domain"/>
    <property type="match status" value="1"/>
</dbReference>
<comment type="subunit">
    <text evidence="4">Homodimer.</text>
</comment>
<gene>
    <name evidence="15" type="primary">hisZ</name>
    <name evidence="18" type="ORF">B5V00_05205</name>
</gene>
<keyword evidence="11 15" id="KW-0368">Histidine biosynthesis</keyword>
<feature type="binding site" evidence="16">
    <location>
        <position position="134"/>
    </location>
    <ligand>
        <name>L-histidine</name>
        <dbReference type="ChEBI" id="CHEBI:57595"/>
    </ligand>
</feature>
<evidence type="ECO:0000256" key="3">
    <source>
        <dbReference type="ARBA" id="ARBA00005539"/>
    </source>
</evidence>
<dbReference type="Gene3D" id="3.30.930.10">
    <property type="entry name" value="Bira Bifunctional Protein, Domain 2"/>
    <property type="match status" value="1"/>
</dbReference>
<dbReference type="AlphaFoldDB" id="A0A1X0YAK0"/>
<dbReference type="InterPro" id="IPR004154">
    <property type="entry name" value="Anticodon-bd"/>
</dbReference>
<comment type="pathway">
    <text evidence="2 15">Amino-acid biosynthesis; L-histidine biosynthesis; L-histidine from 5-phospho-alpha-D-ribose 1-diphosphate: step 1/9.</text>
</comment>
<comment type="subcellular location">
    <subcellularLocation>
        <location evidence="1 15">Cytoplasm</location>
    </subcellularLocation>
</comment>
<comment type="function">
    <text evidence="13 15">Required for the first step of histidine biosynthesis. May allow the feedback regulation of ATP phosphoribosyltransferase activity by histidine.</text>
</comment>
<feature type="binding site" evidence="16">
    <location>
        <position position="130"/>
    </location>
    <ligand>
        <name>L-histidine</name>
        <dbReference type="ChEBI" id="CHEBI:57595"/>
    </ligand>
</feature>
<accession>A0A1X0YAK0</accession>
<dbReference type="InterPro" id="IPR041715">
    <property type="entry name" value="HisRS-like_core"/>
</dbReference>
<evidence type="ECO:0000256" key="4">
    <source>
        <dbReference type="ARBA" id="ARBA00011738"/>
    </source>
</evidence>
<dbReference type="SUPFAM" id="SSF55681">
    <property type="entry name" value="Class II aaRS and biotin synthetases"/>
    <property type="match status" value="1"/>
</dbReference>
<keyword evidence="7" id="KW-0436">Ligase</keyword>
<evidence type="ECO:0000256" key="8">
    <source>
        <dbReference type="ARBA" id="ARBA00022605"/>
    </source>
</evidence>
<comment type="miscellaneous">
    <text evidence="15">This function is generally fulfilled by the C-terminal part of HisG, which is missing in some bacteria such as this one.</text>
</comment>
<dbReference type="GO" id="GO:0000105">
    <property type="term" value="P:L-histidine biosynthetic process"/>
    <property type="evidence" value="ECO:0007669"/>
    <property type="project" value="UniProtKB-UniRule"/>
</dbReference>
<keyword evidence="12" id="KW-0030">Aminoacyl-tRNA synthetase</keyword>
<evidence type="ECO:0000256" key="2">
    <source>
        <dbReference type="ARBA" id="ARBA00004667"/>
    </source>
</evidence>
<dbReference type="InterPro" id="IPR036621">
    <property type="entry name" value="Anticodon-bd_dom_sf"/>
</dbReference>
<evidence type="ECO:0000256" key="9">
    <source>
        <dbReference type="ARBA" id="ARBA00022741"/>
    </source>
</evidence>
<dbReference type="SUPFAM" id="SSF52954">
    <property type="entry name" value="Class II aaRS ABD-related"/>
    <property type="match status" value="1"/>
</dbReference>
<dbReference type="GO" id="GO:0004821">
    <property type="term" value="F:histidine-tRNA ligase activity"/>
    <property type="evidence" value="ECO:0007669"/>
    <property type="project" value="UniProtKB-EC"/>
</dbReference>
<evidence type="ECO:0000256" key="7">
    <source>
        <dbReference type="ARBA" id="ARBA00022598"/>
    </source>
</evidence>
<dbReference type="InterPro" id="IPR045864">
    <property type="entry name" value="aa-tRNA-synth_II/BPL/LPL"/>
</dbReference>
<feature type="binding site" evidence="16">
    <location>
        <position position="116"/>
    </location>
    <ligand>
        <name>L-histidine</name>
        <dbReference type="ChEBI" id="CHEBI:57595"/>
    </ligand>
</feature>
<keyword evidence="18" id="KW-0808">Transferase</keyword>
<dbReference type="InterPro" id="IPR006195">
    <property type="entry name" value="aa-tRNA-synth_II"/>
</dbReference>
<dbReference type="NCBIfam" id="TIGR00443">
    <property type="entry name" value="hisZ_biosyn_reg"/>
    <property type="match status" value="1"/>
</dbReference>
<dbReference type="STRING" id="1969733.B5V00_05205"/>
<comment type="similarity">
    <text evidence="3 15">Belongs to the class-II aminoacyl-tRNA synthetase family. HisZ subfamily.</text>
</comment>
<dbReference type="InterPro" id="IPR004516">
    <property type="entry name" value="HisRS/HisZ"/>
</dbReference>
<keyword evidence="8 15" id="KW-0028">Amino-acid biosynthesis</keyword>
<keyword evidence="9" id="KW-0547">Nucleotide-binding</keyword>
<comment type="catalytic activity">
    <reaction evidence="14">
        <text>tRNA(His) + L-histidine + ATP = L-histidyl-tRNA(His) + AMP + diphosphate + H(+)</text>
        <dbReference type="Rhea" id="RHEA:17313"/>
        <dbReference type="Rhea" id="RHEA-COMP:9665"/>
        <dbReference type="Rhea" id="RHEA-COMP:9689"/>
        <dbReference type="ChEBI" id="CHEBI:15378"/>
        <dbReference type="ChEBI" id="CHEBI:30616"/>
        <dbReference type="ChEBI" id="CHEBI:33019"/>
        <dbReference type="ChEBI" id="CHEBI:57595"/>
        <dbReference type="ChEBI" id="CHEBI:78442"/>
        <dbReference type="ChEBI" id="CHEBI:78527"/>
        <dbReference type="ChEBI" id="CHEBI:456215"/>
        <dbReference type="EC" id="6.1.1.21"/>
    </reaction>
</comment>
<dbReference type="GO" id="GO:0005737">
    <property type="term" value="C:cytoplasm"/>
    <property type="evidence" value="ECO:0007669"/>
    <property type="project" value="UniProtKB-SubCell"/>
</dbReference>
<keyword evidence="6 15" id="KW-0963">Cytoplasm</keyword>
<dbReference type="InterPro" id="IPR004517">
    <property type="entry name" value="HisZ"/>
</dbReference>
<dbReference type="UniPathway" id="UPA00031">
    <property type="reaction ID" value="UER00006"/>
</dbReference>
<evidence type="ECO:0000256" key="11">
    <source>
        <dbReference type="ARBA" id="ARBA00023102"/>
    </source>
</evidence>
<dbReference type="OrthoDB" id="9800814at2"/>
<evidence type="ECO:0000259" key="17">
    <source>
        <dbReference type="PROSITE" id="PS50862"/>
    </source>
</evidence>
<evidence type="ECO:0000256" key="16">
    <source>
        <dbReference type="PIRSR" id="PIRSR001549-1"/>
    </source>
</evidence>
<comment type="caution">
    <text evidence="18">The sequence shown here is derived from an EMBL/GenBank/DDBJ whole genome shotgun (WGS) entry which is preliminary data.</text>
</comment>
<dbReference type="GO" id="GO:0000166">
    <property type="term" value="F:nucleotide binding"/>
    <property type="evidence" value="ECO:0007669"/>
    <property type="project" value="UniProtKB-KW"/>
</dbReference>
<protein>
    <recommendedName>
        <fullName evidence="5 15">ATP phosphoribosyltransferase regulatory subunit</fullName>
    </recommendedName>
</protein>
<feature type="domain" description="Aminoacyl-transfer RNA synthetases class-II family profile" evidence="17">
    <location>
        <begin position="30"/>
        <end position="400"/>
    </location>
</feature>
<comment type="subunit">
    <text evidence="15">Heteromultimer composed of HisG and HisZ subunits.</text>
</comment>
<evidence type="ECO:0000256" key="13">
    <source>
        <dbReference type="ARBA" id="ARBA00025246"/>
    </source>
</evidence>
<dbReference type="Pfam" id="PF03129">
    <property type="entry name" value="HGTP_anticodon"/>
    <property type="match status" value="1"/>
</dbReference>
<dbReference type="Pfam" id="PF13393">
    <property type="entry name" value="tRNA-synt_His"/>
    <property type="match status" value="1"/>
</dbReference>
<name>A0A1X0YAK0_9BACT</name>
<dbReference type="Proteomes" id="UP000193136">
    <property type="component" value="Unassembled WGS sequence"/>
</dbReference>
<evidence type="ECO:0000256" key="1">
    <source>
        <dbReference type="ARBA" id="ARBA00004496"/>
    </source>
</evidence>
<evidence type="ECO:0000256" key="6">
    <source>
        <dbReference type="ARBA" id="ARBA00022490"/>
    </source>
</evidence>
<evidence type="ECO:0000256" key="12">
    <source>
        <dbReference type="ARBA" id="ARBA00023146"/>
    </source>
</evidence>
<dbReference type="CDD" id="cd00773">
    <property type="entry name" value="HisRS-like_core"/>
    <property type="match status" value="1"/>
</dbReference>
<feature type="binding site" evidence="16">
    <location>
        <position position="275"/>
    </location>
    <ligand>
        <name>L-histidine</name>
        <dbReference type="ChEBI" id="CHEBI:57595"/>
    </ligand>
</feature>
<dbReference type="RefSeq" id="WP_085009701.1">
    <property type="nucleotide sequence ID" value="NZ_NAAD01000004.1"/>
</dbReference>
<feature type="binding site" evidence="16">
    <location>
        <begin position="86"/>
        <end position="88"/>
    </location>
    <ligand>
        <name>L-histidine</name>
        <dbReference type="ChEBI" id="CHEBI:57595"/>
    </ligand>
</feature>